<dbReference type="PANTHER" id="PTHR46370">
    <property type="entry name" value="GPALPP MOTIFS-CONTAINING PROTEIN 1"/>
    <property type="match status" value="1"/>
</dbReference>
<feature type="compositionally biased region" description="Basic and acidic residues" evidence="1">
    <location>
        <begin position="535"/>
        <end position="545"/>
    </location>
</feature>
<accession>A0A9R1TYV9</accession>
<reference evidence="4 5" key="1">
    <citation type="submission" date="2025-04" db="UniProtKB">
        <authorList>
            <consortium name="RefSeq"/>
        </authorList>
    </citation>
    <scope>IDENTIFICATION</scope>
    <source>
        <strain evidence="4 5">USDA-PBARC FA_bdor</strain>
        <tissue evidence="4 5">Whole organism</tissue>
    </source>
</reference>
<evidence type="ECO:0000256" key="1">
    <source>
        <dbReference type="SAM" id="MobiDB-lite"/>
    </source>
</evidence>
<feature type="region of interest" description="Disordered" evidence="1">
    <location>
        <begin position="230"/>
        <end position="256"/>
    </location>
</feature>
<evidence type="ECO:0000313" key="4">
    <source>
        <dbReference type="RefSeq" id="XP_011302906.1"/>
    </source>
</evidence>
<feature type="domain" description="DUF3752" evidence="2">
    <location>
        <begin position="452"/>
        <end position="572"/>
    </location>
</feature>
<feature type="region of interest" description="Disordered" evidence="1">
    <location>
        <begin position="506"/>
        <end position="545"/>
    </location>
</feature>
<feature type="compositionally biased region" description="Basic and acidic residues" evidence="1">
    <location>
        <begin position="465"/>
        <end position="478"/>
    </location>
</feature>
<name>A0A9R1U0R4_9HYME</name>
<feature type="compositionally biased region" description="Basic and acidic residues" evidence="1">
    <location>
        <begin position="144"/>
        <end position="171"/>
    </location>
</feature>
<keyword evidence="3" id="KW-1185">Reference proteome</keyword>
<sequence length="577" mass="67020">MTTMGSDSESQDSDEGRRFRFEATRKDTITDVQRHRTSTSPQCNTSKHKTRDKSRDRARYSQWKGTRRIPDSTKEHADDRNKCEERRSFKEEKTTSGDSRRKRESGNKDIDAKKTYKTSRACEKMDCSSRDEKRKRSHGRNRDKKNSDKLRKYSRERNKLSQKEESFRLQKSCDQKIKNQDTEKFKIIDLKSDSQDCKDLNLSDFDIVSDTEENLGKSEEIIEPENYQMKNRHRNETNNQKVKLRNGDESSGSYLSNPDEISDFVLTPTPTKTVSAIYHDKLLCKNEEAGFPNLNPKESDQDVNKHDNIVKKIYGPALPPSVESLKCNALKNIPPNLSSHLKNSVIHDDNDKADNTFGPHLPQHFRKSEKITDDNDLQDATSAETTEDDDDGFVGPLPTDHPRLKDDFVQQQLQYRAQLLKKQLAEIDDEELPKREEWMTELPTIKGVNFGLEARKFRMRAGPDLTDRSDWTDSPADRAKKKSATSKMAGNTEYFQEIRRPLANKKKEKSLLDIHRKKIHAERKKKEKDRKKSGKREDRRPFNRDIDLQVNRLSEAHKSSMLLKAAQLDDRFLQGKI</sequence>
<accession>A0A9R1U0R4</accession>
<dbReference type="PANTHER" id="PTHR46370:SF1">
    <property type="entry name" value="GPALPP MOTIFS-CONTAINING PROTEIN 1"/>
    <property type="match status" value="1"/>
</dbReference>
<feature type="region of interest" description="Disordered" evidence="1">
    <location>
        <begin position="461"/>
        <end position="491"/>
    </location>
</feature>
<dbReference type="RefSeq" id="XP_011302907.1">
    <property type="nucleotide sequence ID" value="XM_011304605.1"/>
</dbReference>
<dbReference type="InterPro" id="IPR022226">
    <property type="entry name" value="DUF3752"/>
</dbReference>
<feature type="compositionally biased region" description="Basic residues" evidence="1">
    <location>
        <begin position="515"/>
        <end position="534"/>
    </location>
</feature>
<evidence type="ECO:0000313" key="3">
    <source>
        <dbReference type="Proteomes" id="UP000694866"/>
    </source>
</evidence>
<dbReference type="AlphaFoldDB" id="A0A9R1U0R4"/>
<feature type="compositionally biased region" description="Basic and acidic residues" evidence="1">
    <location>
        <begin position="14"/>
        <end position="34"/>
    </location>
</feature>
<feature type="compositionally biased region" description="Basic and acidic residues" evidence="1">
    <location>
        <begin position="68"/>
        <end position="134"/>
    </location>
</feature>
<evidence type="ECO:0000259" key="2">
    <source>
        <dbReference type="Pfam" id="PF12572"/>
    </source>
</evidence>
<dbReference type="Pfam" id="PF12572">
    <property type="entry name" value="DUF3752"/>
    <property type="match status" value="1"/>
</dbReference>
<evidence type="ECO:0000313" key="5">
    <source>
        <dbReference type="RefSeq" id="XP_011302907.1"/>
    </source>
</evidence>
<dbReference type="OrthoDB" id="341477at2759"/>
<dbReference type="Proteomes" id="UP000694866">
    <property type="component" value="Unplaced"/>
</dbReference>
<protein>
    <recommendedName>
        <fullName evidence="2">DUF3752 domain-containing protein</fullName>
    </recommendedName>
</protein>
<proteinExistence type="predicted"/>
<feature type="region of interest" description="Disordered" evidence="1">
    <location>
        <begin position="1"/>
        <end position="171"/>
    </location>
</feature>
<feature type="region of interest" description="Disordered" evidence="1">
    <location>
        <begin position="355"/>
        <end position="403"/>
    </location>
</feature>
<organism evidence="3 5">
    <name type="scientific">Fopius arisanus</name>
    <dbReference type="NCBI Taxonomy" id="64838"/>
    <lineage>
        <taxon>Eukaryota</taxon>
        <taxon>Metazoa</taxon>
        <taxon>Ecdysozoa</taxon>
        <taxon>Arthropoda</taxon>
        <taxon>Hexapoda</taxon>
        <taxon>Insecta</taxon>
        <taxon>Pterygota</taxon>
        <taxon>Neoptera</taxon>
        <taxon>Endopterygota</taxon>
        <taxon>Hymenoptera</taxon>
        <taxon>Apocrita</taxon>
        <taxon>Ichneumonoidea</taxon>
        <taxon>Braconidae</taxon>
        <taxon>Opiinae</taxon>
        <taxon>Fopius</taxon>
    </lineage>
</organism>
<dbReference type="KEGG" id="fas:105266443"/>
<dbReference type="GeneID" id="105266443"/>
<gene>
    <name evidence="4 5" type="primary">LOC105266443</name>
</gene>
<dbReference type="RefSeq" id="XP_011302906.1">
    <property type="nucleotide sequence ID" value="XM_011304604.1"/>
</dbReference>
<dbReference type="InterPro" id="IPR046331">
    <property type="entry name" value="GPAM1-like"/>
</dbReference>